<dbReference type="EC" id="1.5.1.38" evidence="7"/>
<dbReference type="GO" id="GO:0052873">
    <property type="term" value="F:FMN reductase (NADPH) activity"/>
    <property type="evidence" value="ECO:0007669"/>
    <property type="project" value="UniProtKB-EC"/>
</dbReference>
<dbReference type="NCBIfam" id="NF008033">
    <property type="entry name" value="PRK10765.1"/>
    <property type="match status" value="1"/>
</dbReference>
<feature type="domain" description="Nitroreductase" evidence="6">
    <location>
        <begin position="11"/>
        <end position="165"/>
    </location>
</feature>
<reference evidence="7 8" key="1">
    <citation type="submission" date="2021-01" db="EMBL/GenBank/DDBJ databases">
        <title>Genomic Encyclopedia of Type Strains, Phase IV (KMG-IV): sequencing the most valuable type-strain genomes for metagenomic binning, comparative biology and taxonomic classification.</title>
        <authorList>
            <person name="Goeker M."/>
        </authorList>
    </citation>
    <scope>NUCLEOTIDE SEQUENCE [LARGE SCALE GENOMIC DNA]</scope>
    <source>
        <strain evidence="7 8">DSM 100968</strain>
    </source>
</reference>
<dbReference type="PANTHER" id="PTHR43425:SF3">
    <property type="entry name" value="NADPH-DEPENDENT OXIDOREDUCTASE"/>
    <property type="match status" value="1"/>
</dbReference>
<dbReference type="PIRSF" id="PIRSF005426">
    <property type="entry name" value="Frp"/>
    <property type="match status" value="1"/>
</dbReference>
<comment type="caution">
    <text evidence="7">The sequence shown here is derived from an EMBL/GenBank/DDBJ whole genome shotgun (WGS) entry which is preliminary data.</text>
</comment>
<sequence length="247" mass="27950">MNYPVIETLLNHRSIREFTDQALTEAQVRLLVQCAQAASTSSFTQSYSIIGIDDPEIKKQLRPIAYNAPYVEHNGYFFVFVADQYRNRCIGKKMGVATDTLDTTQRLLVALGDAAFAAQNMAVAAESMGLGICYIGSIQNAIDRTAEILNLPEHTFPIFGMAVGYPAQNPEKKPRLPFDVIFHKNHYQHQIPAEKLSAYDQEVAHYYQTRQGNNRDETWTEEIARGLKAPARMQLKPFLDHQQLGKR</sequence>
<name>A0ABS2Q762_9BACL</name>
<evidence type="ECO:0000256" key="1">
    <source>
        <dbReference type="ARBA" id="ARBA00008366"/>
    </source>
</evidence>
<dbReference type="RefSeq" id="WP_205005960.1">
    <property type="nucleotide sequence ID" value="NZ_CBCRXA010000005.1"/>
</dbReference>
<keyword evidence="3 5" id="KW-0288">FMN</keyword>
<gene>
    <name evidence="7" type="ORF">JOC27_001078</name>
</gene>
<dbReference type="InterPro" id="IPR000415">
    <property type="entry name" value="Nitroreductase-like"/>
</dbReference>
<keyword evidence="4 5" id="KW-0560">Oxidoreductase</keyword>
<keyword evidence="2 5" id="KW-0285">Flavoprotein</keyword>
<organism evidence="7 8">
    <name type="scientific">Sporolactobacillus spathodeae</name>
    <dbReference type="NCBI Taxonomy" id="1465502"/>
    <lineage>
        <taxon>Bacteria</taxon>
        <taxon>Bacillati</taxon>
        <taxon>Bacillota</taxon>
        <taxon>Bacilli</taxon>
        <taxon>Bacillales</taxon>
        <taxon>Sporolactobacillaceae</taxon>
        <taxon>Sporolactobacillus</taxon>
    </lineage>
</organism>
<protein>
    <submittedName>
        <fullName evidence="7">FMN reductase (NADPH)</fullName>
        <ecNumber evidence="7">1.5.1.38</ecNumber>
    </submittedName>
</protein>
<dbReference type="SUPFAM" id="SSF55469">
    <property type="entry name" value="FMN-dependent nitroreductase-like"/>
    <property type="match status" value="1"/>
</dbReference>
<evidence type="ECO:0000313" key="8">
    <source>
        <dbReference type="Proteomes" id="UP000823201"/>
    </source>
</evidence>
<evidence type="ECO:0000256" key="5">
    <source>
        <dbReference type="PIRNR" id="PIRNR005426"/>
    </source>
</evidence>
<comment type="similarity">
    <text evidence="1 5">Belongs to the flavin oxidoreductase frp family.</text>
</comment>
<dbReference type="InterPro" id="IPR016446">
    <property type="entry name" value="Flavin_OxRdtase_Frp"/>
</dbReference>
<dbReference type="InterPro" id="IPR029479">
    <property type="entry name" value="Nitroreductase"/>
</dbReference>
<proteinExistence type="inferred from homology"/>
<evidence type="ECO:0000259" key="6">
    <source>
        <dbReference type="Pfam" id="PF00881"/>
    </source>
</evidence>
<dbReference type="PANTHER" id="PTHR43425">
    <property type="entry name" value="OXYGEN-INSENSITIVE NADPH NITROREDUCTASE"/>
    <property type="match status" value="1"/>
</dbReference>
<evidence type="ECO:0000313" key="7">
    <source>
        <dbReference type="EMBL" id="MBM7657629.1"/>
    </source>
</evidence>
<accession>A0ABS2Q762</accession>
<dbReference type="Pfam" id="PF00881">
    <property type="entry name" value="Nitroreductase"/>
    <property type="match status" value="1"/>
</dbReference>
<dbReference type="CDD" id="cd02146">
    <property type="entry name" value="NfsA-like"/>
    <property type="match status" value="1"/>
</dbReference>
<evidence type="ECO:0000256" key="4">
    <source>
        <dbReference type="ARBA" id="ARBA00023002"/>
    </source>
</evidence>
<dbReference type="EMBL" id="JAFBEV010000007">
    <property type="protein sequence ID" value="MBM7657629.1"/>
    <property type="molecule type" value="Genomic_DNA"/>
</dbReference>
<evidence type="ECO:0000256" key="3">
    <source>
        <dbReference type="ARBA" id="ARBA00022643"/>
    </source>
</evidence>
<keyword evidence="5" id="KW-0521">NADP</keyword>
<keyword evidence="8" id="KW-1185">Reference proteome</keyword>
<evidence type="ECO:0000256" key="2">
    <source>
        <dbReference type="ARBA" id="ARBA00022630"/>
    </source>
</evidence>
<dbReference type="Proteomes" id="UP000823201">
    <property type="component" value="Unassembled WGS sequence"/>
</dbReference>
<dbReference type="Gene3D" id="3.40.109.10">
    <property type="entry name" value="NADH Oxidase"/>
    <property type="match status" value="1"/>
</dbReference>